<protein>
    <submittedName>
        <fullName evidence="2">Uncharacterized protein</fullName>
    </submittedName>
</protein>
<dbReference type="Proteomes" id="UP001497516">
    <property type="component" value="Chromosome 8"/>
</dbReference>
<gene>
    <name evidence="2" type="ORF">LTRI10_LOCUS46169</name>
</gene>
<reference evidence="2 3" key="1">
    <citation type="submission" date="2024-04" db="EMBL/GenBank/DDBJ databases">
        <authorList>
            <person name="Fracassetti M."/>
        </authorList>
    </citation>
    <scope>NUCLEOTIDE SEQUENCE [LARGE SCALE GENOMIC DNA]</scope>
</reference>
<feature type="region of interest" description="Disordered" evidence="1">
    <location>
        <begin position="1"/>
        <end position="50"/>
    </location>
</feature>
<feature type="compositionally biased region" description="Polar residues" evidence="1">
    <location>
        <begin position="65"/>
        <end position="93"/>
    </location>
</feature>
<proteinExistence type="predicted"/>
<sequence>MLSTALSENPAPAPSLFPSDRPPDSALTLSTDSSPASVLTPPPTTSTSDMLIDITTIAAPPIPQMNVNMSAPENQANGNQSLTPSETVTTQPRFSYAGAVTG</sequence>
<evidence type="ECO:0000313" key="2">
    <source>
        <dbReference type="EMBL" id="CAL1406445.1"/>
    </source>
</evidence>
<dbReference type="AlphaFoldDB" id="A0AAV2GAA5"/>
<evidence type="ECO:0000313" key="3">
    <source>
        <dbReference type="Proteomes" id="UP001497516"/>
    </source>
</evidence>
<evidence type="ECO:0000256" key="1">
    <source>
        <dbReference type="SAM" id="MobiDB-lite"/>
    </source>
</evidence>
<organism evidence="2 3">
    <name type="scientific">Linum trigynum</name>
    <dbReference type="NCBI Taxonomy" id="586398"/>
    <lineage>
        <taxon>Eukaryota</taxon>
        <taxon>Viridiplantae</taxon>
        <taxon>Streptophyta</taxon>
        <taxon>Embryophyta</taxon>
        <taxon>Tracheophyta</taxon>
        <taxon>Spermatophyta</taxon>
        <taxon>Magnoliopsida</taxon>
        <taxon>eudicotyledons</taxon>
        <taxon>Gunneridae</taxon>
        <taxon>Pentapetalae</taxon>
        <taxon>rosids</taxon>
        <taxon>fabids</taxon>
        <taxon>Malpighiales</taxon>
        <taxon>Linaceae</taxon>
        <taxon>Linum</taxon>
    </lineage>
</organism>
<keyword evidence="3" id="KW-1185">Reference proteome</keyword>
<name>A0AAV2GAA5_9ROSI</name>
<dbReference type="EMBL" id="OZ034821">
    <property type="protein sequence ID" value="CAL1406445.1"/>
    <property type="molecule type" value="Genomic_DNA"/>
</dbReference>
<feature type="region of interest" description="Disordered" evidence="1">
    <location>
        <begin position="63"/>
        <end position="102"/>
    </location>
</feature>
<accession>A0AAV2GAA5</accession>